<accession>A0A5S9R3L1</accession>
<organism evidence="1 2">
    <name type="scientific">Mycolicibacterium vanbaalenii</name>
    <name type="common">Mycobacterium vanbaalenii</name>
    <dbReference type="NCBI Taxonomy" id="110539"/>
    <lineage>
        <taxon>Bacteria</taxon>
        <taxon>Bacillati</taxon>
        <taxon>Actinomycetota</taxon>
        <taxon>Actinomycetes</taxon>
        <taxon>Mycobacteriales</taxon>
        <taxon>Mycobacteriaceae</taxon>
        <taxon>Mycolicibacterium</taxon>
    </lineage>
</organism>
<dbReference type="OrthoDB" id="4736460at2"/>
<proteinExistence type="predicted"/>
<reference evidence="1 2" key="1">
    <citation type="submission" date="2019-11" db="EMBL/GenBank/DDBJ databases">
        <authorList>
            <person name="Holert J."/>
        </authorList>
    </citation>
    <scope>NUCLEOTIDE SEQUENCE [LARGE SCALE GENOMIC DNA]</scope>
    <source>
        <strain evidence="1">BC8_1</strain>
    </source>
</reference>
<keyword evidence="2" id="KW-1185">Reference proteome</keyword>
<gene>
    <name evidence="1" type="ORF">AELLOGFF_05146</name>
</gene>
<name>A0A5S9R3L1_MYCVN</name>
<dbReference type="EMBL" id="CACSIP010000029">
    <property type="protein sequence ID" value="CAA0127291.1"/>
    <property type="molecule type" value="Genomic_DNA"/>
</dbReference>
<evidence type="ECO:0000313" key="2">
    <source>
        <dbReference type="Proteomes" id="UP000430146"/>
    </source>
</evidence>
<dbReference type="Proteomes" id="UP000430146">
    <property type="component" value="Unassembled WGS sequence"/>
</dbReference>
<protein>
    <submittedName>
        <fullName evidence="1">Uncharacterized protein</fullName>
    </submittedName>
</protein>
<sequence>MSTAIATHLHAVAGQGCTPSRGIVRVLVAAWRRRRSLCTCGWSGPPRMTRAGSILDAHLHAARAGCHPAVPLVDVDIGRRP</sequence>
<evidence type="ECO:0000313" key="1">
    <source>
        <dbReference type="EMBL" id="CAA0127291.1"/>
    </source>
</evidence>
<dbReference type="AlphaFoldDB" id="A0A5S9R3L1"/>
<dbReference type="RefSeq" id="WP_159232853.1">
    <property type="nucleotide sequence ID" value="NZ_CACSIP010000029.1"/>
</dbReference>